<protein>
    <submittedName>
        <fullName evidence="3">Uncharacterized protein</fullName>
    </submittedName>
</protein>
<evidence type="ECO:0000256" key="2">
    <source>
        <dbReference type="SAM" id="MobiDB-lite"/>
    </source>
</evidence>
<reference evidence="3 4" key="2">
    <citation type="submission" date="2019-01" db="EMBL/GenBank/DDBJ databases">
        <title>The decoding of complex shrimp genome reveals the adaptation for benthos swimmer, frequently molting mechanism and breeding impact on genome.</title>
        <authorList>
            <person name="Sun Y."/>
            <person name="Gao Y."/>
            <person name="Yu Y."/>
        </authorList>
    </citation>
    <scope>NUCLEOTIDE SEQUENCE [LARGE SCALE GENOMIC DNA]</scope>
    <source>
        <tissue evidence="3">Muscle</tissue>
    </source>
</reference>
<accession>A0A3R7SVM2</accession>
<evidence type="ECO:0000256" key="1">
    <source>
        <dbReference type="SAM" id="Coils"/>
    </source>
</evidence>
<dbReference type="AlphaFoldDB" id="A0A3R7SVM2"/>
<evidence type="ECO:0000313" key="4">
    <source>
        <dbReference type="Proteomes" id="UP000283509"/>
    </source>
</evidence>
<feature type="compositionally biased region" description="Low complexity" evidence="2">
    <location>
        <begin position="728"/>
        <end position="738"/>
    </location>
</feature>
<keyword evidence="1" id="KW-0175">Coiled coil</keyword>
<dbReference type="EMBL" id="QCYY01001532">
    <property type="protein sequence ID" value="ROT77362.1"/>
    <property type="molecule type" value="Genomic_DNA"/>
</dbReference>
<proteinExistence type="predicted"/>
<comment type="caution">
    <text evidence="3">The sequence shown here is derived from an EMBL/GenBank/DDBJ whole genome shotgun (WGS) entry which is preliminary data.</text>
</comment>
<feature type="compositionally biased region" description="Acidic residues" evidence="2">
    <location>
        <begin position="713"/>
        <end position="725"/>
    </location>
</feature>
<gene>
    <name evidence="3" type="ORF">C7M84_003977</name>
</gene>
<feature type="coiled-coil region" evidence="1">
    <location>
        <begin position="540"/>
        <end position="567"/>
    </location>
</feature>
<organism evidence="3 4">
    <name type="scientific">Penaeus vannamei</name>
    <name type="common">Whiteleg shrimp</name>
    <name type="synonym">Litopenaeus vannamei</name>
    <dbReference type="NCBI Taxonomy" id="6689"/>
    <lineage>
        <taxon>Eukaryota</taxon>
        <taxon>Metazoa</taxon>
        <taxon>Ecdysozoa</taxon>
        <taxon>Arthropoda</taxon>
        <taxon>Crustacea</taxon>
        <taxon>Multicrustacea</taxon>
        <taxon>Malacostraca</taxon>
        <taxon>Eumalacostraca</taxon>
        <taxon>Eucarida</taxon>
        <taxon>Decapoda</taxon>
        <taxon>Dendrobranchiata</taxon>
        <taxon>Penaeoidea</taxon>
        <taxon>Penaeidae</taxon>
        <taxon>Penaeus</taxon>
    </lineage>
</organism>
<keyword evidence="4" id="KW-1185">Reference proteome</keyword>
<name>A0A3R7SVM2_PENVA</name>
<dbReference type="Proteomes" id="UP000283509">
    <property type="component" value="Unassembled WGS sequence"/>
</dbReference>
<feature type="region of interest" description="Disordered" evidence="2">
    <location>
        <begin position="702"/>
        <end position="745"/>
    </location>
</feature>
<feature type="region of interest" description="Disordered" evidence="2">
    <location>
        <begin position="140"/>
        <end position="161"/>
    </location>
</feature>
<dbReference type="OrthoDB" id="6372889at2759"/>
<evidence type="ECO:0000313" key="3">
    <source>
        <dbReference type="EMBL" id="ROT77362.1"/>
    </source>
</evidence>
<sequence>MTFFVLAFHTLQAPRRLLQSHGGAGEGDDSTETAAGVGVEGVPGLLELSHAVTQLTQRLATLEVSLESRFLRLGETMTKGDALLEALGARMRKVDTLVEKVEALDTRLTHETSSLHSTLRDTNRDLQGMATKLGALESKVEAGDGSRHETRSHQQGAAQFGSETEIAAQVNRRMSQYLDTTLPLLFQQSMDPLFLKISKKIEKGVGELMEAWQQSREGLEDLGTQTLRAAMEVREEVQAEGKRFESGVQDIHEKMLSLHQDLVAKLTRPTPSLGELRPVLQQVNQSVAQSVARAAAGLNVSLLEEAARRNGKEKIDSASASTVAFSNIFFSRRVGSHGAGERHGRPSFEPLHCPDPSTIAALEEVKRLLQTVLKKSDDLRRGLTKQTSEGVDLLKLLHQRFSVLLRRMNTEPNHGQMLRAEMQELGSLVESSYSAVLVAQNAFIESCERIQMEEPTLELKITEILDKLVTNIDLGHQFNRRQLSDLRELVEHLGGVGNGETPPKLNLSQGTARLEQHTSPAFAGKFGKLKEVVMEGIESANLTVVKLEGLEEKVEDLSNELLETNWAYFQQKEPADRLTTAAKDLRGFVHDQILQTLNLHESLLAVFEQLTISNDGHQQREAITTMHLEIEHDSMEQGTFVLPSECTAALIQQVRSLPEFQTSQQDRTTPAAAVEEVPEDLSAVWFSGQDFGTPDRTFPLYGDHGWVDRQDDLSSDDDHDAESDSGETTSSPTPSSTPGGVDQYFGIFKNFA</sequence>
<reference evidence="3 4" key="1">
    <citation type="submission" date="2018-04" db="EMBL/GenBank/DDBJ databases">
        <authorList>
            <person name="Zhang X."/>
            <person name="Yuan J."/>
            <person name="Li F."/>
            <person name="Xiang J."/>
        </authorList>
    </citation>
    <scope>NUCLEOTIDE SEQUENCE [LARGE SCALE GENOMIC DNA]</scope>
    <source>
        <tissue evidence="3">Muscle</tissue>
    </source>
</reference>
<feature type="compositionally biased region" description="Basic and acidic residues" evidence="2">
    <location>
        <begin position="140"/>
        <end position="152"/>
    </location>
</feature>